<keyword evidence="7 8" id="KW-0472">Membrane</keyword>
<dbReference type="AlphaFoldDB" id="A0A0F9TP82"/>
<keyword evidence="4" id="KW-0997">Cell inner membrane</keyword>
<evidence type="ECO:0000313" key="10">
    <source>
        <dbReference type="EMBL" id="KKN82840.1"/>
    </source>
</evidence>
<evidence type="ECO:0000256" key="1">
    <source>
        <dbReference type="ARBA" id="ARBA00004429"/>
    </source>
</evidence>
<dbReference type="GO" id="GO:0022857">
    <property type="term" value="F:transmembrane transporter activity"/>
    <property type="evidence" value="ECO:0007669"/>
    <property type="project" value="TreeGrafter"/>
</dbReference>
<keyword evidence="2" id="KW-0813">Transport</keyword>
<organism evidence="10">
    <name type="scientific">marine sediment metagenome</name>
    <dbReference type="NCBI Taxonomy" id="412755"/>
    <lineage>
        <taxon>unclassified sequences</taxon>
        <taxon>metagenomes</taxon>
        <taxon>ecological metagenomes</taxon>
    </lineage>
</organism>
<evidence type="ECO:0000256" key="8">
    <source>
        <dbReference type="SAM" id="Phobius"/>
    </source>
</evidence>
<feature type="transmembrane region" description="Helical" evidence="8">
    <location>
        <begin position="84"/>
        <end position="107"/>
    </location>
</feature>
<dbReference type="EMBL" id="LAZR01000194">
    <property type="protein sequence ID" value="KKN82840.1"/>
    <property type="molecule type" value="Genomic_DNA"/>
</dbReference>
<dbReference type="Pfam" id="PF04290">
    <property type="entry name" value="DctQ"/>
    <property type="match status" value="1"/>
</dbReference>
<evidence type="ECO:0000256" key="5">
    <source>
        <dbReference type="ARBA" id="ARBA00022692"/>
    </source>
</evidence>
<evidence type="ECO:0000256" key="2">
    <source>
        <dbReference type="ARBA" id="ARBA00022448"/>
    </source>
</evidence>
<dbReference type="InterPro" id="IPR055348">
    <property type="entry name" value="DctQ"/>
</dbReference>
<comment type="caution">
    <text evidence="10">The sequence shown here is derived from an EMBL/GenBank/DDBJ whole genome shotgun (WGS) entry which is preliminary data.</text>
</comment>
<keyword evidence="6 8" id="KW-1133">Transmembrane helix</keyword>
<reference evidence="10" key="1">
    <citation type="journal article" date="2015" name="Nature">
        <title>Complex archaea that bridge the gap between prokaryotes and eukaryotes.</title>
        <authorList>
            <person name="Spang A."/>
            <person name="Saw J.H."/>
            <person name="Jorgensen S.L."/>
            <person name="Zaremba-Niedzwiedzka K."/>
            <person name="Martijn J."/>
            <person name="Lind A.E."/>
            <person name="van Eijk R."/>
            <person name="Schleper C."/>
            <person name="Guy L."/>
            <person name="Ettema T.J."/>
        </authorList>
    </citation>
    <scope>NUCLEOTIDE SEQUENCE</scope>
</reference>
<gene>
    <name evidence="10" type="ORF">LCGC14_0305090</name>
</gene>
<feature type="transmembrane region" description="Helical" evidence="8">
    <location>
        <begin position="7"/>
        <end position="30"/>
    </location>
</feature>
<evidence type="ECO:0000256" key="3">
    <source>
        <dbReference type="ARBA" id="ARBA00022475"/>
    </source>
</evidence>
<dbReference type="InterPro" id="IPR007387">
    <property type="entry name" value="TRAP_DctQ"/>
</dbReference>
<keyword evidence="5 8" id="KW-0812">Transmembrane</keyword>
<dbReference type="GO" id="GO:0005886">
    <property type="term" value="C:plasma membrane"/>
    <property type="evidence" value="ECO:0007669"/>
    <property type="project" value="UniProtKB-SubCell"/>
</dbReference>
<feature type="transmembrane region" description="Helical" evidence="8">
    <location>
        <begin position="45"/>
        <end position="63"/>
    </location>
</feature>
<feature type="transmembrane region" description="Helical" evidence="8">
    <location>
        <begin position="127"/>
        <end position="145"/>
    </location>
</feature>
<evidence type="ECO:0000256" key="4">
    <source>
        <dbReference type="ARBA" id="ARBA00022519"/>
    </source>
</evidence>
<dbReference type="GO" id="GO:0015740">
    <property type="term" value="P:C4-dicarboxylate transport"/>
    <property type="evidence" value="ECO:0007669"/>
    <property type="project" value="TreeGrafter"/>
</dbReference>
<protein>
    <recommendedName>
        <fullName evidence="9">Tripartite ATP-independent periplasmic transporters DctQ component domain-containing protein</fullName>
    </recommendedName>
</protein>
<keyword evidence="3" id="KW-1003">Cell membrane</keyword>
<comment type="subcellular location">
    <subcellularLocation>
        <location evidence="1">Cell inner membrane</location>
        <topology evidence="1">Multi-pass membrane protein</topology>
    </subcellularLocation>
</comment>
<accession>A0A0F9TP82</accession>
<sequence>MMLTRHLFNFCGALAALSLLGIAVLILSQIGLRLMGSQIPSADDFAAWGLSASIFLALPATLIRGDHIRVTSLRQLMPDGLGQIADILAAAFATAMMGWVAWAIFGYVQESWTYNEVSQGVVAVPLWLPQSAMVLGSVLFALAFAERTLRLILGLPVESDDTNEQGRGE</sequence>
<evidence type="ECO:0000259" key="9">
    <source>
        <dbReference type="Pfam" id="PF04290"/>
    </source>
</evidence>
<evidence type="ECO:0000256" key="6">
    <source>
        <dbReference type="ARBA" id="ARBA00022989"/>
    </source>
</evidence>
<evidence type="ECO:0000256" key="7">
    <source>
        <dbReference type="ARBA" id="ARBA00023136"/>
    </source>
</evidence>
<name>A0A0F9TP82_9ZZZZ</name>
<dbReference type="PANTHER" id="PTHR35011:SF10">
    <property type="entry name" value="TRAP TRANSPORTER SMALL PERMEASE PROTEIN"/>
    <property type="match status" value="1"/>
</dbReference>
<feature type="domain" description="Tripartite ATP-independent periplasmic transporters DctQ component" evidence="9">
    <location>
        <begin position="22"/>
        <end position="152"/>
    </location>
</feature>
<proteinExistence type="predicted"/>
<dbReference type="PANTHER" id="PTHR35011">
    <property type="entry name" value="2,3-DIKETO-L-GULONATE TRAP TRANSPORTER SMALL PERMEASE PROTEIN YIAM"/>
    <property type="match status" value="1"/>
</dbReference>